<reference evidence="2 3" key="1">
    <citation type="submission" date="2016-03" db="EMBL/GenBank/DDBJ databases">
        <title>Niastella vici sp. nov., isolated from farmland soil.</title>
        <authorList>
            <person name="Chen L."/>
            <person name="Wang D."/>
            <person name="Yang S."/>
            <person name="Wang G."/>
        </authorList>
    </citation>
    <scope>NUCLEOTIDE SEQUENCE [LARGE SCALE GENOMIC DNA]</scope>
    <source>
        <strain evidence="2 3">DJ57</strain>
    </source>
</reference>
<dbReference type="AlphaFoldDB" id="A0A1V9G3S2"/>
<evidence type="ECO:0000256" key="1">
    <source>
        <dbReference type="SAM" id="Phobius"/>
    </source>
</evidence>
<feature type="transmembrane region" description="Helical" evidence="1">
    <location>
        <begin position="12"/>
        <end position="32"/>
    </location>
</feature>
<gene>
    <name evidence="2" type="ORF">A3860_16245</name>
</gene>
<dbReference type="OrthoDB" id="9979625at2"/>
<protein>
    <submittedName>
        <fullName evidence="2">Uncharacterized protein</fullName>
    </submittedName>
</protein>
<comment type="caution">
    <text evidence="2">The sequence shown here is derived from an EMBL/GenBank/DDBJ whole genome shotgun (WGS) entry which is preliminary data.</text>
</comment>
<dbReference type="PROSITE" id="PS51257">
    <property type="entry name" value="PROKAR_LIPOPROTEIN"/>
    <property type="match status" value="1"/>
</dbReference>
<name>A0A1V9G3S2_9BACT</name>
<keyword evidence="1" id="KW-0812">Transmembrane</keyword>
<sequence>MQTRSWYTPFWIMVVVVIFACIQSLILFNVILKATTVSVGMGADLYVVMLLPLVLLVETIIYWVIRKRIKERKWVWVNLWLSLFGFVILRLLYLLILFIYYSFSTYHSPLVTILVSRIEYYGCWSCIIFGQIFFIVAVVRNYSNKNTLQPADPNDLLSELPG</sequence>
<evidence type="ECO:0000313" key="2">
    <source>
        <dbReference type="EMBL" id="OQP65220.1"/>
    </source>
</evidence>
<keyword evidence="3" id="KW-1185">Reference proteome</keyword>
<accession>A0A1V9G3S2</accession>
<proteinExistence type="predicted"/>
<feature type="transmembrane region" description="Helical" evidence="1">
    <location>
        <begin position="121"/>
        <end position="139"/>
    </location>
</feature>
<organism evidence="2 3">
    <name type="scientific">Niastella vici</name>
    <dbReference type="NCBI Taxonomy" id="1703345"/>
    <lineage>
        <taxon>Bacteria</taxon>
        <taxon>Pseudomonadati</taxon>
        <taxon>Bacteroidota</taxon>
        <taxon>Chitinophagia</taxon>
        <taxon>Chitinophagales</taxon>
        <taxon>Chitinophagaceae</taxon>
        <taxon>Niastella</taxon>
    </lineage>
</organism>
<dbReference type="STRING" id="1703345.A3860_16245"/>
<feature type="transmembrane region" description="Helical" evidence="1">
    <location>
        <begin position="44"/>
        <end position="65"/>
    </location>
</feature>
<dbReference type="EMBL" id="LVYD01000024">
    <property type="protein sequence ID" value="OQP65220.1"/>
    <property type="molecule type" value="Genomic_DNA"/>
</dbReference>
<dbReference type="Proteomes" id="UP000192796">
    <property type="component" value="Unassembled WGS sequence"/>
</dbReference>
<keyword evidence="1" id="KW-0472">Membrane</keyword>
<feature type="transmembrane region" description="Helical" evidence="1">
    <location>
        <begin position="77"/>
        <end position="101"/>
    </location>
</feature>
<evidence type="ECO:0000313" key="3">
    <source>
        <dbReference type="Proteomes" id="UP000192796"/>
    </source>
</evidence>
<dbReference type="RefSeq" id="WP_081145995.1">
    <property type="nucleotide sequence ID" value="NZ_LVYD01000024.1"/>
</dbReference>
<keyword evidence="1" id="KW-1133">Transmembrane helix</keyword>